<sequence length="322" mass="35156">MLFDKIKKIGIVPVVKLEDAQDAKPLAKALCDGGLPCAEVTFRTEQAADAIKNMKEAYPEMLVGAGTVLTTSQVDEAVNAGAEFIVSPGLNPEVVEYCIEKNIPILPGCANPSDVEQAIKYGLKVVKFFPAEAAGGIKTIKAMAAPYHQMKFMPTGGVNPDNINEYLNFDKIIACGGTWMVKDNLIKEKKFDEIQNLTTQAVHKMLGFKLAHIGINCDNEEQAHKVAEAFDFMFGFAPKENPSSIFSDTYVETMKTPFLGTKGHIAIAVNSVERAKVYLEQKNIAFNEDSAVYRPDGKMQAVYMAQEVGGFAIHLVRNPALS</sequence>
<dbReference type="Gene3D" id="3.20.20.70">
    <property type="entry name" value="Aldolase class I"/>
    <property type="match status" value="1"/>
</dbReference>
<keyword evidence="10" id="KW-1185">Reference proteome</keyword>
<name>A0ABX2I0J1_ANAHA</name>
<evidence type="ECO:0000256" key="2">
    <source>
        <dbReference type="ARBA" id="ARBA00004736"/>
    </source>
</evidence>
<dbReference type="InterPro" id="IPR031337">
    <property type="entry name" value="KDPG/KHG_AS_1"/>
</dbReference>
<dbReference type="Pfam" id="PF01081">
    <property type="entry name" value="Aldolase"/>
    <property type="match status" value="1"/>
</dbReference>
<evidence type="ECO:0000256" key="1">
    <source>
        <dbReference type="ARBA" id="ARBA00000654"/>
    </source>
</evidence>
<dbReference type="NCBIfam" id="TIGR01182">
    <property type="entry name" value="eda"/>
    <property type="match status" value="1"/>
</dbReference>
<comment type="caution">
    <text evidence="9">The sequence shown here is derived from an EMBL/GenBank/DDBJ whole genome shotgun (WGS) entry which is preliminary data.</text>
</comment>
<dbReference type="PROSITE" id="PS00159">
    <property type="entry name" value="ALDOLASE_KDPG_KHG_1"/>
    <property type="match status" value="1"/>
</dbReference>
<dbReference type="InterPro" id="IPR000887">
    <property type="entry name" value="Aldlse_KDPG_KHG"/>
</dbReference>
<reference evidence="9 10" key="1">
    <citation type="journal article" date="2020" name="Cell Host Microbe">
        <title>Functional and Genomic Variation between Human-Derived Isolates of Lachnospiraceae Reveals Inter- and Intra-Species Diversity.</title>
        <authorList>
            <person name="Sorbara M.T."/>
            <person name="Littmann E.R."/>
            <person name="Fontana E."/>
            <person name="Moody T.U."/>
            <person name="Kohout C.E."/>
            <person name="Gjonbalaj M."/>
            <person name="Eaton V."/>
            <person name="Seok R."/>
            <person name="Leiner I.M."/>
            <person name="Pamer E.G."/>
        </authorList>
    </citation>
    <scope>NUCLEOTIDE SEQUENCE [LARGE SCALE GENOMIC DNA]</scope>
    <source>
        <strain evidence="9 10">MSK.14.57</strain>
    </source>
</reference>
<comment type="subunit">
    <text evidence="4">Homotrimer.</text>
</comment>
<dbReference type="Proteomes" id="UP001644750">
    <property type="component" value="Unassembled WGS sequence"/>
</dbReference>
<accession>A0ABX2I0J1</accession>
<keyword evidence="6" id="KW-0456">Lyase</keyword>
<keyword evidence="7" id="KW-0704">Schiff base</keyword>
<dbReference type="NCBIfam" id="NF004325">
    <property type="entry name" value="PRK05718.1"/>
    <property type="match status" value="1"/>
</dbReference>
<comment type="pathway">
    <text evidence="2">Carbohydrate acid metabolism; 2-dehydro-3-deoxy-D-gluconate degradation; D-glyceraldehyde 3-phosphate and pyruvate from 2-dehydro-3-deoxy-D-gluconate: step 2/2.</text>
</comment>
<comment type="catalytic activity">
    <reaction evidence="1">
        <text>2-dehydro-3-deoxy-6-phospho-D-gluconate = D-glyceraldehyde 3-phosphate + pyruvate</text>
        <dbReference type="Rhea" id="RHEA:17089"/>
        <dbReference type="ChEBI" id="CHEBI:15361"/>
        <dbReference type="ChEBI" id="CHEBI:57569"/>
        <dbReference type="ChEBI" id="CHEBI:59776"/>
        <dbReference type="EC" id="4.1.2.14"/>
    </reaction>
</comment>
<evidence type="ECO:0000256" key="3">
    <source>
        <dbReference type="ARBA" id="ARBA00006906"/>
    </source>
</evidence>
<gene>
    <name evidence="9" type="ORF">G5A72_13330</name>
</gene>
<keyword evidence="8" id="KW-0119">Carbohydrate metabolism</keyword>
<dbReference type="PANTHER" id="PTHR30246:SF1">
    <property type="entry name" value="2-DEHYDRO-3-DEOXY-6-PHOSPHOGALACTONATE ALDOLASE-RELATED"/>
    <property type="match status" value="1"/>
</dbReference>
<evidence type="ECO:0000313" key="10">
    <source>
        <dbReference type="Proteomes" id="UP001644750"/>
    </source>
</evidence>
<proteinExistence type="inferred from homology"/>
<dbReference type="SUPFAM" id="SSF51569">
    <property type="entry name" value="Aldolase"/>
    <property type="match status" value="1"/>
</dbReference>
<dbReference type="PROSITE" id="PS00160">
    <property type="entry name" value="ALDOLASE_KDPG_KHG_2"/>
    <property type="match status" value="1"/>
</dbReference>
<dbReference type="InterPro" id="IPR031338">
    <property type="entry name" value="KDPG/KHG_AS_2"/>
</dbReference>
<evidence type="ECO:0000256" key="4">
    <source>
        <dbReference type="ARBA" id="ARBA00011233"/>
    </source>
</evidence>
<comment type="similarity">
    <text evidence="3">Belongs to the KHG/KDPG aldolase family.</text>
</comment>
<dbReference type="InterPro" id="IPR013785">
    <property type="entry name" value="Aldolase_TIM"/>
</dbReference>
<evidence type="ECO:0000256" key="8">
    <source>
        <dbReference type="ARBA" id="ARBA00023277"/>
    </source>
</evidence>
<protein>
    <recommendedName>
        <fullName evidence="5">2-dehydro-3-deoxy-phosphogluconate aldolase</fullName>
        <ecNumber evidence="5">4.1.2.14</ecNumber>
    </recommendedName>
</protein>
<organism evidence="9 10">
    <name type="scientific">Anaerostipes hadrus</name>
    <dbReference type="NCBI Taxonomy" id="649756"/>
    <lineage>
        <taxon>Bacteria</taxon>
        <taxon>Bacillati</taxon>
        <taxon>Bacillota</taxon>
        <taxon>Clostridia</taxon>
        <taxon>Lachnospirales</taxon>
        <taxon>Lachnospiraceae</taxon>
        <taxon>Anaerostipes</taxon>
    </lineage>
</organism>
<dbReference type="EC" id="4.1.2.14" evidence="5"/>
<evidence type="ECO:0000256" key="5">
    <source>
        <dbReference type="ARBA" id="ARBA00013063"/>
    </source>
</evidence>
<evidence type="ECO:0000256" key="6">
    <source>
        <dbReference type="ARBA" id="ARBA00023239"/>
    </source>
</evidence>
<dbReference type="CDD" id="cd00452">
    <property type="entry name" value="KDPG_aldolase"/>
    <property type="match status" value="1"/>
</dbReference>
<evidence type="ECO:0000256" key="7">
    <source>
        <dbReference type="ARBA" id="ARBA00023270"/>
    </source>
</evidence>
<evidence type="ECO:0000313" key="9">
    <source>
        <dbReference type="EMBL" id="NSJ80540.1"/>
    </source>
</evidence>
<dbReference type="PANTHER" id="PTHR30246">
    <property type="entry name" value="2-KETO-3-DEOXY-6-PHOSPHOGLUCONATE ALDOLASE"/>
    <property type="match status" value="1"/>
</dbReference>
<dbReference type="EMBL" id="JAAITB010000033">
    <property type="protein sequence ID" value="NSJ80540.1"/>
    <property type="molecule type" value="Genomic_DNA"/>
</dbReference>